<protein>
    <submittedName>
        <fullName evidence="2">Calmodulin-binding transcription activator 5</fullName>
    </submittedName>
</protein>
<reference evidence="2" key="1">
    <citation type="submission" date="2018-05" db="EMBL/GenBank/DDBJ databases">
        <title>Draft genome of Mucuna pruriens seed.</title>
        <authorList>
            <person name="Nnadi N.E."/>
            <person name="Vos R."/>
            <person name="Hasami M.H."/>
            <person name="Devisetty U.K."/>
            <person name="Aguiy J.C."/>
        </authorList>
    </citation>
    <scope>NUCLEOTIDE SEQUENCE [LARGE SCALE GENOMIC DNA]</scope>
    <source>
        <strain evidence="2">JCA_2017</strain>
    </source>
</reference>
<dbReference type="Gene3D" id="1.20.5.190">
    <property type="match status" value="1"/>
</dbReference>
<evidence type="ECO:0000256" key="1">
    <source>
        <dbReference type="SAM" id="Phobius"/>
    </source>
</evidence>
<keyword evidence="3" id="KW-1185">Reference proteome</keyword>
<dbReference type="AlphaFoldDB" id="A0A371HWT8"/>
<name>A0A371HWT8_MUCPR</name>
<comment type="caution">
    <text evidence="2">The sequence shown here is derived from an EMBL/GenBank/DDBJ whole genome shotgun (WGS) entry which is preliminary data.</text>
</comment>
<feature type="transmembrane region" description="Helical" evidence="1">
    <location>
        <begin position="15"/>
        <end position="35"/>
    </location>
</feature>
<dbReference type="PANTHER" id="PTHR23335:SF3">
    <property type="entry name" value="CALMODULIN-BINDING TRANSCRIPTION ACTIVATOR 5"/>
    <property type="match status" value="1"/>
</dbReference>
<keyword evidence="1" id="KW-1133">Transmembrane helix</keyword>
<dbReference type="STRING" id="157652.A0A371HWT8"/>
<dbReference type="GO" id="GO:0005634">
    <property type="term" value="C:nucleus"/>
    <property type="evidence" value="ECO:0007669"/>
    <property type="project" value="TreeGrafter"/>
</dbReference>
<feature type="transmembrane region" description="Helical" evidence="1">
    <location>
        <begin position="47"/>
        <end position="66"/>
    </location>
</feature>
<keyword evidence="1" id="KW-0812">Transmembrane</keyword>
<organism evidence="2 3">
    <name type="scientific">Mucuna pruriens</name>
    <name type="common">Velvet bean</name>
    <name type="synonym">Dolichos pruriens</name>
    <dbReference type="NCBI Taxonomy" id="157652"/>
    <lineage>
        <taxon>Eukaryota</taxon>
        <taxon>Viridiplantae</taxon>
        <taxon>Streptophyta</taxon>
        <taxon>Embryophyta</taxon>
        <taxon>Tracheophyta</taxon>
        <taxon>Spermatophyta</taxon>
        <taxon>Magnoliopsida</taxon>
        <taxon>eudicotyledons</taxon>
        <taxon>Gunneridae</taxon>
        <taxon>Pentapetalae</taxon>
        <taxon>rosids</taxon>
        <taxon>fabids</taxon>
        <taxon>Fabales</taxon>
        <taxon>Fabaceae</taxon>
        <taxon>Papilionoideae</taxon>
        <taxon>50 kb inversion clade</taxon>
        <taxon>NPAAA clade</taxon>
        <taxon>indigoferoid/millettioid clade</taxon>
        <taxon>Phaseoleae</taxon>
        <taxon>Mucuna</taxon>
    </lineage>
</organism>
<feature type="transmembrane region" description="Helical" evidence="1">
    <location>
        <begin position="78"/>
        <end position="95"/>
    </location>
</feature>
<dbReference type="GO" id="GO:0003712">
    <property type="term" value="F:transcription coregulator activity"/>
    <property type="evidence" value="ECO:0007669"/>
    <property type="project" value="TreeGrafter"/>
</dbReference>
<gene>
    <name evidence="2" type="primary">CMTA5</name>
    <name evidence="2" type="ORF">CR513_08661</name>
</gene>
<sequence length="327" mass="37223">MTPPIPILSLMKQPLLWRCIGFLSSITGLLSYALSSSFKHLFGEWNLLKIILYGVWSIIMCSVVLLAKKWKLSRSLTLKARVGFLVLMLTSVYSFFYDKAVNGKPDVLGLISCASFAFMSFSLSRQIDLGFEVDLLNFFLGCLMVQLMKINLMLASIGGVFSYFLIILRSSLDSQQEIATATNHVAIEIDIANSLETGANIGTNNAFQSEYNNIHRRELPSLRKRHFVTTVPDKVYLKNANRRSADDAMCIQAEFREHILKELTEFQFSDPEAEARKIVAAMKIQHAFRNYKTRKMAVAATRIQHTFRARKIRKESLNIRHQAIKIQ</sequence>
<dbReference type="CDD" id="cd23767">
    <property type="entry name" value="IQCD"/>
    <property type="match status" value="1"/>
</dbReference>
<dbReference type="GO" id="GO:0003690">
    <property type="term" value="F:double-stranded DNA binding"/>
    <property type="evidence" value="ECO:0007669"/>
    <property type="project" value="TreeGrafter"/>
</dbReference>
<evidence type="ECO:0000313" key="2">
    <source>
        <dbReference type="EMBL" id="RDY07257.1"/>
    </source>
</evidence>
<dbReference type="EMBL" id="QJKJ01001512">
    <property type="protein sequence ID" value="RDY07257.1"/>
    <property type="molecule type" value="Genomic_DNA"/>
</dbReference>
<dbReference type="PROSITE" id="PS50096">
    <property type="entry name" value="IQ"/>
    <property type="match status" value="1"/>
</dbReference>
<proteinExistence type="predicted"/>
<accession>A0A371HWT8</accession>
<feature type="non-terminal residue" evidence="2">
    <location>
        <position position="327"/>
    </location>
</feature>
<dbReference type="OrthoDB" id="1427840at2759"/>
<dbReference type="PANTHER" id="PTHR23335">
    <property type="entry name" value="CALMODULIN-BINDING TRANSCRIPTION ACTIVATOR CAMTA"/>
    <property type="match status" value="1"/>
</dbReference>
<dbReference type="Proteomes" id="UP000257109">
    <property type="component" value="Unassembled WGS sequence"/>
</dbReference>
<feature type="non-terminal residue" evidence="2">
    <location>
        <position position="1"/>
    </location>
</feature>
<keyword evidence="1" id="KW-0472">Membrane</keyword>
<feature type="transmembrane region" description="Helical" evidence="1">
    <location>
        <begin position="107"/>
        <end position="123"/>
    </location>
</feature>
<feature type="transmembrane region" description="Helical" evidence="1">
    <location>
        <begin position="135"/>
        <end position="168"/>
    </location>
</feature>
<dbReference type="GO" id="GO:0006357">
    <property type="term" value="P:regulation of transcription by RNA polymerase II"/>
    <property type="evidence" value="ECO:0007669"/>
    <property type="project" value="TreeGrafter"/>
</dbReference>
<evidence type="ECO:0000313" key="3">
    <source>
        <dbReference type="Proteomes" id="UP000257109"/>
    </source>
</evidence>